<feature type="non-terminal residue" evidence="2">
    <location>
        <position position="154"/>
    </location>
</feature>
<dbReference type="Proteomes" id="UP000601435">
    <property type="component" value="Unassembled WGS sequence"/>
</dbReference>
<dbReference type="EMBL" id="CAJNJA010011228">
    <property type="protein sequence ID" value="CAE7268291.1"/>
    <property type="molecule type" value="Genomic_DNA"/>
</dbReference>
<feature type="non-terminal residue" evidence="2">
    <location>
        <position position="1"/>
    </location>
</feature>
<comment type="caution">
    <text evidence="2">The sequence shown here is derived from an EMBL/GenBank/DDBJ whole genome shotgun (WGS) entry which is preliminary data.</text>
</comment>
<evidence type="ECO:0000313" key="3">
    <source>
        <dbReference type="Proteomes" id="UP000601435"/>
    </source>
</evidence>
<feature type="region of interest" description="Disordered" evidence="1">
    <location>
        <begin position="1"/>
        <end position="26"/>
    </location>
</feature>
<dbReference type="AlphaFoldDB" id="A0A812N0R6"/>
<evidence type="ECO:0000313" key="2">
    <source>
        <dbReference type="EMBL" id="CAE7268291.1"/>
    </source>
</evidence>
<gene>
    <name evidence="2" type="ORF">SNEC2469_LOCUS6374</name>
</gene>
<sequence>VPQAEGHGHLHAGAEEHQEDGPRGSAISRVFRRGRVRARPLSPGRWPCHQCQRALPLEPKWALDSTAPRSSAGCGRHLGAGSLRSCSSRVSRRGFAVWREPGSDRLPEDLHRQRLGGCPSAGLVPARATVAGHNSRQGWQGASASHGAKVWLQG</sequence>
<organism evidence="2 3">
    <name type="scientific">Symbiodinium necroappetens</name>
    <dbReference type="NCBI Taxonomy" id="1628268"/>
    <lineage>
        <taxon>Eukaryota</taxon>
        <taxon>Sar</taxon>
        <taxon>Alveolata</taxon>
        <taxon>Dinophyceae</taxon>
        <taxon>Suessiales</taxon>
        <taxon>Symbiodiniaceae</taxon>
        <taxon>Symbiodinium</taxon>
    </lineage>
</organism>
<proteinExistence type="predicted"/>
<keyword evidence="3" id="KW-1185">Reference proteome</keyword>
<evidence type="ECO:0000256" key="1">
    <source>
        <dbReference type="SAM" id="MobiDB-lite"/>
    </source>
</evidence>
<reference evidence="2" key="1">
    <citation type="submission" date="2021-02" db="EMBL/GenBank/DDBJ databases">
        <authorList>
            <person name="Dougan E. K."/>
            <person name="Rhodes N."/>
            <person name="Thang M."/>
            <person name="Chan C."/>
        </authorList>
    </citation>
    <scope>NUCLEOTIDE SEQUENCE</scope>
</reference>
<feature type="compositionally biased region" description="Basic and acidic residues" evidence="1">
    <location>
        <begin position="1"/>
        <end position="22"/>
    </location>
</feature>
<name>A0A812N0R6_9DINO</name>
<protein>
    <submittedName>
        <fullName evidence="2">Uncharacterized protein</fullName>
    </submittedName>
</protein>
<accession>A0A812N0R6</accession>